<dbReference type="InterPro" id="IPR021104">
    <property type="entry name" value="KfrA_DNA-bd_N"/>
</dbReference>
<evidence type="ECO:0000313" key="4">
    <source>
        <dbReference type="Proteomes" id="UP000446658"/>
    </source>
</evidence>
<dbReference type="Proteomes" id="UP000446658">
    <property type="component" value="Unassembled WGS sequence"/>
</dbReference>
<protein>
    <submittedName>
        <fullName evidence="3">KrfA protein</fullName>
    </submittedName>
</protein>
<proteinExistence type="predicted"/>
<dbReference type="EMBL" id="WLYX01000001">
    <property type="protein sequence ID" value="MTD33824.1"/>
    <property type="molecule type" value="Genomic_DNA"/>
</dbReference>
<keyword evidence="4" id="KW-1185">Reference proteome</keyword>
<evidence type="ECO:0000256" key="1">
    <source>
        <dbReference type="SAM" id="Coils"/>
    </source>
</evidence>
<evidence type="ECO:0000313" key="3">
    <source>
        <dbReference type="EMBL" id="MTD33824.1"/>
    </source>
</evidence>
<comment type="caution">
    <text evidence="3">The sequence shown here is derived from an EMBL/GenBank/DDBJ whole genome shotgun (WGS) entry which is preliminary data.</text>
</comment>
<dbReference type="AlphaFoldDB" id="A0A844GGM0"/>
<feature type="coiled-coil region" evidence="1">
    <location>
        <begin position="97"/>
        <end position="284"/>
    </location>
</feature>
<feature type="domain" description="KfrA N-terminal DNA-binding" evidence="2">
    <location>
        <begin position="9"/>
        <end position="119"/>
    </location>
</feature>
<evidence type="ECO:0000259" key="2">
    <source>
        <dbReference type="Pfam" id="PF11740"/>
    </source>
</evidence>
<dbReference type="Pfam" id="PF11740">
    <property type="entry name" value="KfrA_N"/>
    <property type="match status" value="1"/>
</dbReference>
<accession>A0A844GGM0</accession>
<keyword evidence="1" id="KW-0175">Coiled coil</keyword>
<reference evidence="3 4" key="1">
    <citation type="submission" date="2019-11" db="EMBL/GenBank/DDBJ databases">
        <title>Draft genome sequence of Paludibacterium sp. dN18-1.</title>
        <authorList>
            <person name="Im W.-T."/>
        </authorList>
    </citation>
    <scope>NUCLEOTIDE SEQUENCE [LARGE SCALE GENOMIC DNA]</scope>
    <source>
        <strain evidence="4">dN 18-1</strain>
    </source>
</reference>
<organism evidence="3 4">
    <name type="scientific">Paludibacterium denitrificans</name>
    <dbReference type="NCBI Taxonomy" id="2675226"/>
    <lineage>
        <taxon>Bacteria</taxon>
        <taxon>Pseudomonadati</taxon>
        <taxon>Pseudomonadota</taxon>
        <taxon>Betaproteobacteria</taxon>
        <taxon>Neisseriales</taxon>
        <taxon>Chromobacteriaceae</taxon>
        <taxon>Paludibacterium</taxon>
    </lineage>
</organism>
<name>A0A844GGM0_9NEIS</name>
<gene>
    <name evidence="3" type="ORF">GKE73_14745</name>
</gene>
<sequence length="363" mass="41306">MAMATDIYARIRQAAFELVGEGVWPTVVEVRARLGSGSNTTINNTLKEWRQEFLSRMSLSAKRPDWPAGLAEAFELLWQKACDEADRQLDAVRQESQSAVTAMAQQLDEQLQQLQAREASLQSALRELELKNQRVADLESALAAESARRGQLEASAQNLESMLASMRQDAMALRRESDERVAELEARAEQRIQEERNEAARREALAYERLEGLRVRLYEQVEEERLAMTQQQQRLNDELQQARQEITRQDNVWRERLAERERENGRLAARLEWLDERCASLEQETQRQGGQLEQSASRLLAMGLSENSHLAAELAAGAQRYLEPLSAALLPVREQLAQMDAEAVRNWLSLQLQASLSRPETAV</sequence>